<accession>A0AAV7GQ70</accession>
<evidence type="ECO:0000313" key="2">
    <source>
        <dbReference type="Proteomes" id="UP000775213"/>
    </source>
</evidence>
<dbReference type="AlphaFoldDB" id="A0AAV7GQ70"/>
<dbReference type="EMBL" id="JAGFBR010000012">
    <property type="protein sequence ID" value="KAH0457839.1"/>
    <property type="molecule type" value="Genomic_DNA"/>
</dbReference>
<keyword evidence="2" id="KW-1185">Reference proteome</keyword>
<reference evidence="1 2" key="1">
    <citation type="journal article" date="2021" name="Hortic Res">
        <title>Chromosome-scale assembly of the Dendrobium chrysotoxum genome enhances the understanding of orchid evolution.</title>
        <authorList>
            <person name="Zhang Y."/>
            <person name="Zhang G.Q."/>
            <person name="Zhang D."/>
            <person name="Liu X.D."/>
            <person name="Xu X.Y."/>
            <person name="Sun W.H."/>
            <person name="Yu X."/>
            <person name="Zhu X."/>
            <person name="Wang Z.W."/>
            <person name="Zhao X."/>
            <person name="Zhong W.Y."/>
            <person name="Chen H."/>
            <person name="Yin W.L."/>
            <person name="Huang T."/>
            <person name="Niu S.C."/>
            <person name="Liu Z.J."/>
        </authorList>
    </citation>
    <scope>NUCLEOTIDE SEQUENCE [LARGE SCALE GENOMIC DNA]</scope>
    <source>
        <strain evidence="1">Lindl</strain>
    </source>
</reference>
<proteinExistence type="predicted"/>
<dbReference type="Proteomes" id="UP000775213">
    <property type="component" value="Unassembled WGS sequence"/>
</dbReference>
<gene>
    <name evidence="1" type="ORF">IEQ34_013154</name>
</gene>
<sequence>MIGLIVFYREHDVRLIVDHLSKMCRLTSNFQGHDLSKKWGRLKELPNFPHLGEEEILKTLDFFDTKSLQEELHHISQYVLEENFFKVGLSIHAGRSHAVQLKKSKKAYEASPNILRSSFNDPLRGQGEKGSSLVKKRRVNDAMGLLSNGEIYREVIRPLMIDITALKQISEEMIRKMDVESQFNIMLDEWNAEFVKDDRSRTELIEARIETNQKNEVLKALAKEKSALDIMNKELHDHLSEKEVAILNADARIETISLEAAEKFKHLQLINHVQEAYNKLFDAEERDLECRCLGEGFIFDFLKGAQLVQRKAGATIEGLSPGQASEDSSLDLDDDDVESELKKASPVMMRMLKYSFFVI</sequence>
<protein>
    <submittedName>
        <fullName evidence="1">Uncharacterized protein</fullName>
    </submittedName>
</protein>
<organism evidence="1 2">
    <name type="scientific">Dendrobium chrysotoxum</name>
    <name type="common">Orchid</name>
    <dbReference type="NCBI Taxonomy" id="161865"/>
    <lineage>
        <taxon>Eukaryota</taxon>
        <taxon>Viridiplantae</taxon>
        <taxon>Streptophyta</taxon>
        <taxon>Embryophyta</taxon>
        <taxon>Tracheophyta</taxon>
        <taxon>Spermatophyta</taxon>
        <taxon>Magnoliopsida</taxon>
        <taxon>Liliopsida</taxon>
        <taxon>Asparagales</taxon>
        <taxon>Orchidaceae</taxon>
        <taxon>Epidendroideae</taxon>
        <taxon>Malaxideae</taxon>
        <taxon>Dendrobiinae</taxon>
        <taxon>Dendrobium</taxon>
    </lineage>
</organism>
<comment type="caution">
    <text evidence="1">The sequence shown here is derived from an EMBL/GenBank/DDBJ whole genome shotgun (WGS) entry which is preliminary data.</text>
</comment>
<name>A0AAV7GQ70_DENCH</name>
<evidence type="ECO:0000313" key="1">
    <source>
        <dbReference type="EMBL" id="KAH0457839.1"/>
    </source>
</evidence>